<organism evidence="1 2">
    <name type="scientific">Advenella mandrilli</name>
    <dbReference type="NCBI Taxonomy" id="2800330"/>
    <lineage>
        <taxon>Bacteria</taxon>
        <taxon>Pseudomonadati</taxon>
        <taxon>Pseudomonadota</taxon>
        <taxon>Betaproteobacteria</taxon>
        <taxon>Burkholderiales</taxon>
        <taxon>Alcaligenaceae</taxon>
    </lineage>
</organism>
<dbReference type="Proteomes" id="UP000635316">
    <property type="component" value="Unassembled WGS sequence"/>
</dbReference>
<proteinExistence type="predicted"/>
<keyword evidence="2" id="KW-1185">Reference proteome</keyword>
<sequence length="58" mass="6400">MMKFIKPFKGCKQGDLYPTQFVEGDECPDELLDAAKEVGAVDVKPAPRKAKENATDND</sequence>
<dbReference type="EMBL" id="JAENGP010000004">
    <property type="protein sequence ID" value="MBK1780565.1"/>
    <property type="molecule type" value="Genomic_DNA"/>
</dbReference>
<reference evidence="1 2" key="1">
    <citation type="submission" date="2020-12" db="EMBL/GenBank/DDBJ databases">
        <authorList>
            <person name="Lu T."/>
            <person name="Wang Q."/>
            <person name="Han X."/>
        </authorList>
    </citation>
    <scope>NUCLEOTIDE SEQUENCE [LARGE SCALE GENOMIC DNA]</scope>
    <source>
        <strain evidence="1 2">WQ 585</strain>
    </source>
</reference>
<evidence type="ECO:0000313" key="1">
    <source>
        <dbReference type="EMBL" id="MBK1780565.1"/>
    </source>
</evidence>
<accession>A0ABS1EFH6</accession>
<dbReference type="RefSeq" id="WP_200234569.1">
    <property type="nucleotide sequence ID" value="NZ_JAENGP010000004.1"/>
</dbReference>
<gene>
    <name evidence="1" type="ORF">JHL22_04985</name>
</gene>
<evidence type="ECO:0000313" key="2">
    <source>
        <dbReference type="Proteomes" id="UP000635316"/>
    </source>
</evidence>
<name>A0ABS1EFH6_9BURK</name>
<protein>
    <submittedName>
        <fullName evidence="1">Uncharacterized protein</fullName>
    </submittedName>
</protein>
<comment type="caution">
    <text evidence="1">The sequence shown here is derived from an EMBL/GenBank/DDBJ whole genome shotgun (WGS) entry which is preliminary data.</text>
</comment>